<evidence type="ECO:0000256" key="4">
    <source>
        <dbReference type="ARBA" id="ARBA00023012"/>
    </source>
</evidence>
<dbReference type="InterPro" id="IPR058031">
    <property type="entry name" value="AAA_lid_NorR"/>
</dbReference>
<feature type="modified residue" description="4-aspartylphosphate" evidence="8">
    <location>
        <position position="56"/>
    </location>
</feature>
<keyword evidence="4" id="KW-0902">Two-component regulatory system</keyword>
<reference evidence="11 12" key="1">
    <citation type="journal article" date="2011" name="J. Bacteriol.">
        <title>Genome sequence of the verrucomicrobium Opitutus terrae PB90-1, an abundant inhabitant of rice paddy soil ecosystems.</title>
        <authorList>
            <person name="van Passel M.W."/>
            <person name="Kant R."/>
            <person name="Palva A."/>
            <person name="Copeland A."/>
            <person name="Lucas S."/>
            <person name="Lapidus A."/>
            <person name="Glavina del Rio T."/>
            <person name="Pitluck S."/>
            <person name="Goltsman E."/>
            <person name="Clum A."/>
            <person name="Sun H."/>
            <person name="Schmutz J."/>
            <person name="Larimer F.W."/>
            <person name="Land M.L."/>
            <person name="Hauser L."/>
            <person name="Kyrpides N."/>
            <person name="Mikhailova N."/>
            <person name="Richardson P.P."/>
            <person name="Janssen P.H."/>
            <person name="de Vos W.M."/>
            <person name="Smidt H."/>
        </authorList>
    </citation>
    <scope>NUCLEOTIDE SEQUENCE [LARGE SCALE GENOMIC DNA]</scope>
    <source>
        <strain evidence="12">DSM 11246 / JCM 15787 / PB90-1</strain>
    </source>
</reference>
<dbReference type="RefSeq" id="WP_012374101.1">
    <property type="nucleotide sequence ID" value="NC_010571.1"/>
</dbReference>
<evidence type="ECO:0000256" key="6">
    <source>
        <dbReference type="ARBA" id="ARBA00023125"/>
    </source>
</evidence>
<dbReference type="PROSITE" id="PS00675">
    <property type="entry name" value="SIGMA54_INTERACT_1"/>
    <property type="match status" value="1"/>
</dbReference>
<evidence type="ECO:0000256" key="3">
    <source>
        <dbReference type="ARBA" id="ARBA00022840"/>
    </source>
</evidence>
<dbReference type="InterPro" id="IPR011006">
    <property type="entry name" value="CheY-like_superfamily"/>
</dbReference>
<dbReference type="GO" id="GO:0005524">
    <property type="term" value="F:ATP binding"/>
    <property type="evidence" value="ECO:0007669"/>
    <property type="project" value="UniProtKB-KW"/>
</dbReference>
<protein>
    <submittedName>
        <fullName evidence="11">Two component, sigma54 specific, transcriptional regulator, Fis family</fullName>
    </submittedName>
</protein>
<dbReference type="InterPro" id="IPR027417">
    <property type="entry name" value="P-loop_NTPase"/>
</dbReference>
<dbReference type="FunFam" id="3.40.50.2300:FF:000018">
    <property type="entry name" value="DNA-binding transcriptional regulator NtrC"/>
    <property type="match status" value="1"/>
</dbReference>
<dbReference type="PANTHER" id="PTHR32071">
    <property type="entry name" value="TRANSCRIPTIONAL REGULATORY PROTEIN"/>
    <property type="match status" value="1"/>
</dbReference>
<evidence type="ECO:0000256" key="7">
    <source>
        <dbReference type="ARBA" id="ARBA00023163"/>
    </source>
</evidence>
<proteinExistence type="predicted"/>
<dbReference type="GO" id="GO:0006355">
    <property type="term" value="P:regulation of DNA-templated transcription"/>
    <property type="evidence" value="ECO:0007669"/>
    <property type="project" value="InterPro"/>
</dbReference>
<dbReference type="OrthoDB" id="9803970at2"/>
<dbReference type="STRING" id="452637.Oter_1278"/>
<keyword evidence="7" id="KW-0804">Transcription</keyword>
<dbReference type="PROSITE" id="PS50110">
    <property type="entry name" value="RESPONSE_REGULATORY"/>
    <property type="match status" value="1"/>
</dbReference>
<evidence type="ECO:0000259" key="9">
    <source>
        <dbReference type="PROSITE" id="PS50045"/>
    </source>
</evidence>
<gene>
    <name evidence="11" type="ordered locus">Oter_1278</name>
</gene>
<dbReference type="Pfam" id="PF25601">
    <property type="entry name" value="AAA_lid_14"/>
    <property type="match status" value="1"/>
</dbReference>
<dbReference type="Gene3D" id="3.40.50.300">
    <property type="entry name" value="P-loop containing nucleotide triphosphate hydrolases"/>
    <property type="match status" value="1"/>
</dbReference>
<dbReference type="InterPro" id="IPR025662">
    <property type="entry name" value="Sigma_54_int_dom_ATP-bd_1"/>
</dbReference>
<evidence type="ECO:0000256" key="8">
    <source>
        <dbReference type="PROSITE-ProRule" id="PRU00169"/>
    </source>
</evidence>
<dbReference type="Pfam" id="PF00158">
    <property type="entry name" value="Sigma54_activat"/>
    <property type="match status" value="1"/>
</dbReference>
<keyword evidence="6" id="KW-0238">DNA-binding</keyword>
<dbReference type="Pfam" id="PF00072">
    <property type="entry name" value="Response_reg"/>
    <property type="match status" value="1"/>
</dbReference>
<accession>B1ZR73</accession>
<dbReference type="SMART" id="SM00382">
    <property type="entry name" value="AAA"/>
    <property type="match status" value="1"/>
</dbReference>
<keyword evidence="12" id="KW-1185">Reference proteome</keyword>
<evidence type="ECO:0000256" key="5">
    <source>
        <dbReference type="ARBA" id="ARBA00023015"/>
    </source>
</evidence>
<dbReference type="InterPro" id="IPR002078">
    <property type="entry name" value="Sigma_54_int"/>
</dbReference>
<evidence type="ECO:0000256" key="2">
    <source>
        <dbReference type="ARBA" id="ARBA00022741"/>
    </source>
</evidence>
<dbReference type="InterPro" id="IPR025944">
    <property type="entry name" value="Sigma_54_int_dom_CS"/>
</dbReference>
<dbReference type="PROSITE" id="PS50045">
    <property type="entry name" value="SIGMA54_INTERACT_4"/>
    <property type="match status" value="1"/>
</dbReference>
<dbReference type="GO" id="GO:0043565">
    <property type="term" value="F:sequence-specific DNA binding"/>
    <property type="evidence" value="ECO:0007669"/>
    <property type="project" value="InterPro"/>
</dbReference>
<dbReference type="GO" id="GO:0000160">
    <property type="term" value="P:phosphorelay signal transduction system"/>
    <property type="evidence" value="ECO:0007669"/>
    <property type="project" value="UniProtKB-KW"/>
</dbReference>
<keyword evidence="2" id="KW-0547">Nucleotide-binding</keyword>
<dbReference type="CDD" id="cd00009">
    <property type="entry name" value="AAA"/>
    <property type="match status" value="1"/>
</dbReference>
<dbReference type="SUPFAM" id="SSF52540">
    <property type="entry name" value="P-loop containing nucleoside triphosphate hydrolases"/>
    <property type="match status" value="1"/>
</dbReference>
<dbReference type="Pfam" id="PF02954">
    <property type="entry name" value="HTH_8"/>
    <property type="match status" value="1"/>
</dbReference>
<feature type="domain" description="Sigma-54 factor interaction" evidence="9">
    <location>
        <begin position="145"/>
        <end position="374"/>
    </location>
</feature>
<dbReference type="SUPFAM" id="SSF52172">
    <property type="entry name" value="CheY-like"/>
    <property type="match status" value="1"/>
</dbReference>
<evidence type="ECO:0000313" key="11">
    <source>
        <dbReference type="EMBL" id="ACB74563.1"/>
    </source>
</evidence>
<dbReference type="Gene3D" id="1.10.8.60">
    <property type="match status" value="1"/>
</dbReference>
<keyword evidence="5" id="KW-0805">Transcription regulation</keyword>
<evidence type="ECO:0000259" key="10">
    <source>
        <dbReference type="PROSITE" id="PS50110"/>
    </source>
</evidence>
<dbReference type="InterPro" id="IPR009057">
    <property type="entry name" value="Homeodomain-like_sf"/>
</dbReference>
<dbReference type="Proteomes" id="UP000007013">
    <property type="component" value="Chromosome"/>
</dbReference>
<dbReference type="InterPro" id="IPR003593">
    <property type="entry name" value="AAA+_ATPase"/>
</dbReference>
<dbReference type="SMART" id="SM00448">
    <property type="entry name" value="REC"/>
    <property type="match status" value="1"/>
</dbReference>
<dbReference type="PROSITE" id="PS00676">
    <property type="entry name" value="SIGMA54_INTERACT_2"/>
    <property type="match status" value="1"/>
</dbReference>
<feature type="domain" description="Response regulatory" evidence="10">
    <location>
        <begin position="7"/>
        <end position="121"/>
    </location>
</feature>
<organism evidence="11 12">
    <name type="scientific">Opitutus terrae (strain DSM 11246 / JCM 15787 / PB90-1)</name>
    <dbReference type="NCBI Taxonomy" id="452637"/>
    <lineage>
        <taxon>Bacteria</taxon>
        <taxon>Pseudomonadati</taxon>
        <taxon>Verrucomicrobiota</taxon>
        <taxon>Opitutia</taxon>
        <taxon>Opitutales</taxon>
        <taxon>Opitutaceae</taxon>
        <taxon>Opitutus</taxon>
    </lineage>
</organism>
<dbReference type="EMBL" id="CP001032">
    <property type="protein sequence ID" value="ACB74563.1"/>
    <property type="molecule type" value="Genomic_DNA"/>
</dbReference>
<dbReference type="PRINTS" id="PR01590">
    <property type="entry name" value="HTHFIS"/>
</dbReference>
<dbReference type="FunFam" id="3.40.50.300:FF:000006">
    <property type="entry name" value="DNA-binding transcriptional regulator NtrC"/>
    <property type="match status" value="1"/>
</dbReference>
<dbReference type="HOGENOM" id="CLU_000445_0_6_0"/>
<dbReference type="Gene3D" id="3.40.50.2300">
    <property type="match status" value="1"/>
</dbReference>
<dbReference type="SUPFAM" id="SSF46689">
    <property type="entry name" value="Homeodomain-like"/>
    <property type="match status" value="1"/>
</dbReference>
<dbReference type="InterPro" id="IPR002197">
    <property type="entry name" value="HTH_Fis"/>
</dbReference>
<keyword evidence="3" id="KW-0067">ATP-binding</keyword>
<keyword evidence="1 8" id="KW-0597">Phosphoprotein</keyword>
<dbReference type="InterPro" id="IPR025943">
    <property type="entry name" value="Sigma_54_int_dom_ATP-bd_2"/>
</dbReference>
<dbReference type="AlphaFoldDB" id="B1ZR73"/>
<dbReference type="PROSITE" id="PS00688">
    <property type="entry name" value="SIGMA54_INTERACT_3"/>
    <property type="match status" value="1"/>
</dbReference>
<evidence type="ECO:0000256" key="1">
    <source>
        <dbReference type="ARBA" id="ARBA00022553"/>
    </source>
</evidence>
<dbReference type="KEGG" id="ote:Oter_1278"/>
<evidence type="ECO:0000313" key="12">
    <source>
        <dbReference type="Proteomes" id="UP000007013"/>
    </source>
</evidence>
<sequence>MSEPKARILVVDDERALCAGIQEALQREGHQVDAANDGASALRLLTQKAYNLVVTDIRMPELDGMQLLKAARARGRDTQFILMTAFGRVETAVEAMRAGAYDYLTKPVDLKRLRAVVAKALELQTVVAENSELRQRLQRAEPGLLLGESEPMRKVVAMAEEVAQSDVTVLIEGESGTGKELVARLIHTRSARAKKPFIFVNCAALTESLVEAELFGHAKGSFTGAVADKLGRFHLADGGTLFLDEIGDLGAKGQGDLLRVLEDGAFRMVGGTELQRVNVRVITATNKRLQEAVAAGKFREDLFYRLQIVPITVPPLRERAEDIPLLIDAFLEHFVQKHKRRRRRLSTEAVQVCRRFPWPGNVRQLRNVIERLVVTSPNAVVGVEELPDFLVAHDRSTNFFTVRVGMTLAEAEKLLIRQTLSQLTSNREEAAQALGISRRTLQYKLKQYGLLE</sequence>
<dbReference type="Gene3D" id="1.10.10.60">
    <property type="entry name" value="Homeodomain-like"/>
    <property type="match status" value="1"/>
</dbReference>
<dbReference type="InterPro" id="IPR001789">
    <property type="entry name" value="Sig_transdc_resp-reg_receiver"/>
</dbReference>
<name>B1ZR73_OPITP</name>
<dbReference type="eggNOG" id="COG2204">
    <property type="taxonomic scope" value="Bacteria"/>
</dbReference>